<evidence type="ECO:0000313" key="3">
    <source>
        <dbReference type="EMBL" id="RGV58380.1"/>
    </source>
</evidence>
<comment type="caution">
    <text evidence="3">The sequence shown here is derived from an EMBL/GenBank/DDBJ whole genome shotgun (WGS) entry which is preliminary data.</text>
</comment>
<sequence length="97" mass="10630">MIRIMKNVLALFYCFLVFSGCQQAGSDGGNRVFDVLIDGKPIQTLDLSTPNPECPGLYRRYIEIPDNCIASKNAVTVKFQAKNGSTAGGVFDVRIIK</sequence>
<reference evidence="3 4" key="1">
    <citation type="submission" date="2018-08" db="EMBL/GenBank/DDBJ databases">
        <title>A genome reference for cultivated species of the human gut microbiota.</title>
        <authorList>
            <person name="Zou Y."/>
            <person name="Xue W."/>
            <person name="Luo G."/>
        </authorList>
    </citation>
    <scope>NUCLEOTIDE SEQUENCE [LARGE SCALE GENOMIC DNA]</scope>
    <source>
        <strain evidence="3 4">AF14-32</strain>
    </source>
</reference>
<organism evidence="3 4">
    <name type="scientific">Bacteroides intestinalis</name>
    <dbReference type="NCBI Taxonomy" id="329854"/>
    <lineage>
        <taxon>Bacteria</taxon>
        <taxon>Pseudomonadati</taxon>
        <taxon>Bacteroidota</taxon>
        <taxon>Bacteroidia</taxon>
        <taxon>Bacteroidales</taxon>
        <taxon>Bacteroidaceae</taxon>
        <taxon>Bacteroides</taxon>
    </lineage>
</organism>
<gene>
    <name evidence="3" type="ORF">DWW10_01775</name>
</gene>
<feature type="chain" id="PRO_5019556128" description="Glycoside hydrolase GH146 substrate-binding domain-containing protein" evidence="1">
    <location>
        <begin position="25"/>
        <end position="97"/>
    </location>
</feature>
<name>A0A412YLV6_9BACE</name>
<dbReference type="AlphaFoldDB" id="A0A412YLV6"/>
<keyword evidence="1" id="KW-0732">Signal</keyword>
<dbReference type="Proteomes" id="UP000283850">
    <property type="component" value="Unassembled WGS sequence"/>
</dbReference>
<dbReference type="EMBL" id="QRZF01000001">
    <property type="protein sequence ID" value="RGV58380.1"/>
    <property type="molecule type" value="Genomic_DNA"/>
</dbReference>
<dbReference type="PROSITE" id="PS51257">
    <property type="entry name" value="PROKAR_LIPOPROTEIN"/>
    <property type="match status" value="1"/>
</dbReference>
<accession>A0A412YLV6</accession>
<feature type="domain" description="Glycoside hydrolase GH146 substrate-binding" evidence="2">
    <location>
        <begin position="29"/>
        <end position="96"/>
    </location>
</feature>
<proteinExistence type="predicted"/>
<protein>
    <recommendedName>
        <fullName evidence="2">Glycoside hydrolase GH146 substrate-binding domain-containing protein</fullName>
    </recommendedName>
</protein>
<evidence type="ECO:0000259" key="2">
    <source>
        <dbReference type="Pfam" id="PF20620"/>
    </source>
</evidence>
<dbReference type="InterPro" id="IPR046544">
    <property type="entry name" value="GH146_SB_dom"/>
</dbReference>
<feature type="signal peptide" evidence="1">
    <location>
        <begin position="1"/>
        <end position="24"/>
    </location>
</feature>
<evidence type="ECO:0000256" key="1">
    <source>
        <dbReference type="SAM" id="SignalP"/>
    </source>
</evidence>
<dbReference type="Pfam" id="PF20620">
    <property type="entry name" value="DUF6805"/>
    <property type="match status" value="1"/>
</dbReference>
<evidence type="ECO:0000313" key="4">
    <source>
        <dbReference type="Proteomes" id="UP000283850"/>
    </source>
</evidence>